<gene>
    <name evidence="1" type="ORF">UX86_C0021G0005</name>
</gene>
<protein>
    <submittedName>
        <fullName evidence="1">Uncharacterized protein</fullName>
    </submittedName>
</protein>
<dbReference type="EMBL" id="LCNU01000021">
    <property type="protein sequence ID" value="KKU63593.1"/>
    <property type="molecule type" value="Genomic_DNA"/>
</dbReference>
<proteinExistence type="predicted"/>
<dbReference type="AlphaFoldDB" id="A0A0G1UBV0"/>
<evidence type="ECO:0000313" key="2">
    <source>
        <dbReference type="Proteomes" id="UP000034502"/>
    </source>
</evidence>
<accession>A0A0G1UBV0</accession>
<sequence>MKIVSRQEGNYQVTHNFLGRSPLGSFHQDSDGHLISDSPSLILEEMDEHHAKQYESEIAVRRIARQHL</sequence>
<reference evidence="1 2" key="1">
    <citation type="journal article" date="2015" name="Nature">
        <title>rRNA introns, odd ribosomes, and small enigmatic genomes across a large radiation of phyla.</title>
        <authorList>
            <person name="Brown C.T."/>
            <person name="Hug L.A."/>
            <person name="Thomas B.C."/>
            <person name="Sharon I."/>
            <person name="Castelle C.J."/>
            <person name="Singh A."/>
            <person name="Wilkins M.J."/>
            <person name="Williams K.H."/>
            <person name="Banfield J.F."/>
        </authorList>
    </citation>
    <scope>NUCLEOTIDE SEQUENCE [LARGE SCALE GENOMIC DNA]</scope>
</reference>
<organism evidence="1 2">
    <name type="scientific">Candidatus Amesbacteria bacterium GW2011_GWC1_47_15</name>
    <dbReference type="NCBI Taxonomy" id="1618364"/>
    <lineage>
        <taxon>Bacteria</taxon>
        <taxon>Candidatus Amesiibacteriota</taxon>
    </lineage>
</organism>
<name>A0A0G1UBV0_9BACT</name>
<comment type="caution">
    <text evidence="1">The sequence shown here is derived from an EMBL/GenBank/DDBJ whole genome shotgun (WGS) entry which is preliminary data.</text>
</comment>
<dbReference type="Proteomes" id="UP000034502">
    <property type="component" value="Unassembled WGS sequence"/>
</dbReference>
<evidence type="ECO:0000313" key="1">
    <source>
        <dbReference type="EMBL" id="KKU63593.1"/>
    </source>
</evidence>